<dbReference type="PANTHER" id="PTHR15742">
    <property type="entry name" value="GIRDIN"/>
    <property type="match status" value="1"/>
</dbReference>
<feature type="non-terminal residue" evidence="3">
    <location>
        <position position="1"/>
    </location>
</feature>
<sequence length="504" mass="58244">FVSYGMMSFNSNIRSKINALNNNAKGNSVASKPNIKVSNSISEKIKKLSSSTEATPVIGSVKKSPRENEDKQLKDVKDQSSSIKTKEDAITPKVSSEPSEMISSDIQDTNQDESACETSFCDSNEDLNDIDLIKKKLTEYQYINKQLRIENNTLHEELHDIRNEMDELQDQFRLDDADEFRQLQAELEIAAKNCRILQFKLRKLEKRNESLETEKIILQDKLDEFSREANKIIDLEEELLIAKEVSIRLNGELEQAHEWKVGTEKLNNDLKKQLDQLKDYLDNEIKNREHTHDLNELVLVNQLYESMFREYFLQEQLYSISNNSQTQAVSSQLREVNDLMNSYQQKIALLNEEIDILKIQLVNKEKEMDQMKIQLRNLKRSRSSDSGYERGRQSMLNNSLLGNKATSNMSLDMTGSLAHSTEQEQSPGKMQVANDEIKLLKNKIARLEDDLVFTTQEKENLVKKMENIDNRATKFFLSENDAESELCKSLEKQIRELKKKIGIQ</sequence>
<accession>A0A3M7QIH5</accession>
<evidence type="ECO:0000256" key="1">
    <source>
        <dbReference type="SAM" id="Coils"/>
    </source>
</evidence>
<feature type="region of interest" description="Disordered" evidence="2">
    <location>
        <begin position="52"/>
        <end position="100"/>
    </location>
</feature>
<dbReference type="OrthoDB" id="10036174at2759"/>
<evidence type="ECO:0000313" key="3">
    <source>
        <dbReference type="EMBL" id="RNA11089.1"/>
    </source>
</evidence>
<reference evidence="3 4" key="1">
    <citation type="journal article" date="2018" name="Sci. Rep.">
        <title>Genomic signatures of local adaptation to the degree of environmental predictability in rotifers.</title>
        <authorList>
            <person name="Franch-Gras L."/>
            <person name="Hahn C."/>
            <person name="Garcia-Roger E.M."/>
            <person name="Carmona M.J."/>
            <person name="Serra M."/>
            <person name="Gomez A."/>
        </authorList>
    </citation>
    <scope>NUCLEOTIDE SEQUENCE [LARGE SCALE GENOMIC DNA]</scope>
    <source>
        <strain evidence="3">HYR1</strain>
    </source>
</reference>
<proteinExistence type="predicted"/>
<feature type="coiled-coil region" evidence="1">
    <location>
        <begin position="430"/>
        <end position="500"/>
    </location>
</feature>
<gene>
    <name evidence="3" type="ORF">BpHYR1_054376</name>
</gene>
<comment type="caution">
    <text evidence="3">The sequence shown here is derived from an EMBL/GenBank/DDBJ whole genome shotgun (WGS) entry which is preliminary data.</text>
</comment>
<protein>
    <submittedName>
        <fullName evidence="3">SOGA2</fullName>
    </submittedName>
</protein>
<dbReference type="EMBL" id="REGN01006044">
    <property type="protein sequence ID" value="RNA11089.1"/>
    <property type="molecule type" value="Genomic_DNA"/>
</dbReference>
<dbReference type="AlphaFoldDB" id="A0A3M7QIH5"/>
<keyword evidence="4" id="KW-1185">Reference proteome</keyword>
<organism evidence="3 4">
    <name type="scientific">Brachionus plicatilis</name>
    <name type="common">Marine rotifer</name>
    <name type="synonym">Brachionus muelleri</name>
    <dbReference type="NCBI Taxonomy" id="10195"/>
    <lineage>
        <taxon>Eukaryota</taxon>
        <taxon>Metazoa</taxon>
        <taxon>Spiralia</taxon>
        <taxon>Gnathifera</taxon>
        <taxon>Rotifera</taxon>
        <taxon>Eurotatoria</taxon>
        <taxon>Monogononta</taxon>
        <taxon>Pseudotrocha</taxon>
        <taxon>Ploima</taxon>
        <taxon>Brachionidae</taxon>
        <taxon>Brachionus</taxon>
    </lineage>
</organism>
<feature type="region of interest" description="Disordered" evidence="2">
    <location>
        <begin position="376"/>
        <end position="398"/>
    </location>
</feature>
<dbReference type="InterPro" id="IPR049885">
    <property type="entry name" value="MTCL1-3"/>
</dbReference>
<name>A0A3M7QIH5_BRAPC</name>
<dbReference type="PANTHER" id="PTHR15742:SF5">
    <property type="entry name" value="GIRDIN"/>
    <property type="match status" value="1"/>
</dbReference>
<evidence type="ECO:0000313" key="4">
    <source>
        <dbReference type="Proteomes" id="UP000276133"/>
    </source>
</evidence>
<feature type="coiled-coil region" evidence="1">
    <location>
        <begin position="144"/>
        <end position="238"/>
    </location>
</feature>
<dbReference type="Proteomes" id="UP000276133">
    <property type="component" value="Unassembled WGS sequence"/>
</dbReference>
<evidence type="ECO:0000256" key="2">
    <source>
        <dbReference type="SAM" id="MobiDB-lite"/>
    </source>
</evidence>
<keyword evidence="1" id="KW-0175">Coiled coil</keyword>
<feature type="compositionally biased region" description="Basic and acidic residues" evidence="2">
    <location>
        <begin position="64"/>
        <end position="90"/>
    </location>
</feature>